<organism evidence="5 6">
    <name type="scientific">Sedimentisphaera salicampi</name>
    <dbReference type="NCBI Taxonomy" id="1941349"/>
    <lineage>
        <taxon>Bacteria</taxon>
        <taxon>Pseudomonadati</taxon>
        <taxon>Planctomycetota</taxon>
        <taxon>Phycisphaerae</taxon>
        <taxon>Sedimentisphaerales</taxon>
        <taxon>Sedimentisphaeraceae</taxon>
        <taxon>Sedimentisphaera</taxon>
    </lineage>
</organism>
<dbReference type="Gene3D" id="1.10.10.60">
    <property type="entry name" value="Homeodomain-like"/>
    <property type="match status" value="1"/>
</dbReference>
<evidence type="ECO:0000313" key="6">
    <source>
        <dbReference type="Proteomes" id="UP000193334"/>
    </source>
</evidence>
<proteinExistence type="predicted"/>
<dbReference type="CDD" id="cd01543">
    <property type="entry name" value="PBP1_XylR"/>
    <property type="match status" value="1"/>
</dbReference>
<dbReference type="STRING" id="1941349.STSP1_00639"/>
<dbReference type="EMBL" id="CP021023">
    <property type="protein sequence ID" value="ARN56263.1"/>
    <property type="molecule type" value="Genomic_DNA"/>
</dbReference>
<accession>A0A1W6LKJ5</accession>
<dbReference type="AlphaFoldDB" id="A0A1W6LKJ5"/>
<evidence type="ECO:0000256" key="3">
    <source>
        <dbReference type="ARBA" id="ARBA00023163"/>
    </source>
</evidence>
<dbReference type="InterPro" id="IPR018060">
    <property type="entry name" value="HTH_AraC"/>
</dbReference>
<name>A0A1W6LKJ5_9BACT</name>
<dbReference type="Gene3D" id="3.40.50.2300">
    <property type="match status" value="2"/>
</dbReference>
<dbReference type="Proteomes" id="UP000193334">
    <property type="component" value="Chromosome"/>
</dbReference>
<dbReference type="InterPro" id="IPR028082">
    <property type="entry name" value="Peripla_BP_I"/>
</dbReference>
<dbReference type="Pfam" id="PF12833">
    <property type="entry name" value="HTH_18"/>
    <property type="match status" value="1"/>
</dbReference>
<dbReference type="PROSITE" id="PS01124">
    <property type="entry name" value="HTH_ARAC_FAMILY_2"/>
    <property type="match status" value="1"/>
</dbReference>
<evidence type="ECO:0000313" key="5">
    <source>
        <dbReference type="EMBL" id="ARN56263.1"/>
    </source>
</evidence>
<evidence type="ECO:0000256" key="2">
    <source>
        <dbReference type="ARBA" id="ARBA00023125"/>
    </source>
</evidence>
<dbReference type="InterPro" id="IPR046335">
    <property type="entry name" value="LacI/GalR-like_sensor"/>
</dbReference>
<dbReference type="SUPFAM" id="SSF53822">
    <property type="entry name" value="Periplasmic binding protein-like I"/>
    <property type="match status" value="1"/>
</dbReference>
<dbReference type="KEGG" id="pbp:STSP1_00639"/>
<dbReference type="InterPro" id="IPR009057">
    <property type="entry name" value="Homeodomain-like_sf"/>
</dbReference>
<dbReference type="PANTHER" id="PTHR30146:SF24">
    <property type="entry name" value="XYLOSE OPERON REGULATORY PROTEIN"/>
    <property type="match status" value="1"/>
</dbReference>
<dbReference type="GO" id="GO:0003700">
    <property type="term" value="F:DNA-binding transcription factor activity"/>
    <property type="evidence" value="ECO:0007669"/>
    <property type="project" value="InterPro"/>
</dbReference>
<dbReference type="RefSeq" id="WP_085754968.1">
    <property type="nucleotide sequence ID" value="NZ_CP021023.1"/>
</dbReference>
<dbReference type="Pfam" id="PF13377">
    <property type="entry name" value="Peripla_BP_3"/>
    <property type="match status" value="1"/>
</dbReference>
<keyword evidence="3" id="KW-0804">Transcription</keyword>
<evidence type="ECO:0000259" key="4">
    <source>
        <dbReference type="PROSITE" id="PS01124"/>
    </source>
</evidence>
<dbReference type="SMART" id="SM00342">
    <property type="entry name" value="HTH_ARAC"/>
    <property type="match status" value="1"/>
</dbReference>
<protein>
    <submittedName>
        <fullName evidence="5">Xylose operon regulatory protein</fullName>
    </submittedName>
</protein>
<dbReference type="GO" id="GO:0000976">
    <property type="term" value="F:transcription cis-regulatory region binding"/>
    <property type="evidence" value="ECO:0007669"/>
    <property type="project" value="TreeGrafter"/>
</dbReference>
<gene>
    <name evidence="5" type="primary">xylR_4</name>
    <name evidence="5" type="ORF">STSP1_00639</name>
</gene>
<keyword evidence="1" id="KW-0805">Transcription regulation</keyword>
<reference evidence="6" key="1">
    <citation type="submission" date="2017-04" db="EMBL/GenBank/DDBJ databases">
        <title>Comparative genomics and description of representatives of a novel lineage of planctomycetes thriving in anoxic sediments.</title>
        <authorList>
            <person name="Spring S."/>
            <person name="Bunk B."/>
            <person name="Sproer C."/>
        </authorList>
    </citation>
    <scope>NUCLEOTIDE SEQUENCE [LARGE SCALE GENOMIC DNA]</scope>
    <source>
        <strain evidence="6">ST-PulAB-D4</strain>
    </source>
</reference>
<evidence type="ECO:0000256" key="1">
    <source>
        <dbReference type="ARBA" id="ARBA00023015"/>
    </source>
</evidence>
<dbReference type="PANTHER" id="PTHR30146">
    <property type="entry name" value="LACI-RELATED TRANSCRIPTIONAL REPRESSOR"/>
    <property type="match status" value="1"/>
</dbReference>
<sequence>MKKVLIIVDTSRNTGRQLLAGAEKFIRAFDRWQVHTKPPEYLDSGHEIPYNLNRFDGFFICDAKNISRILKTDKPKIINYIDEKNSPGAISIITDSEMIGKMAADYFYSLGFKNFAYCGFENIPWSEKRMRSYEKQVLSCGVEKIFIYKDSAAFLDRKAPVVSWLQSLPKPICIFGCNDDRAIYIMEACKIAGISVPEEVAVLGVDNDELVCNLSSPPLSSILLNFETAGFAGARVLGSLMREQRHNENINVQPVEIVERQSTEVLAVDDKEVVAALIFIRNNFHKLIQASDVVEATTLSRRSLEYRFKSQLNRTIKEEIDRFRVKHIRKSLSETDFPVYQIAQSLEFTAPEHFSRYFKNITGESPSEFRKRVSKAE</sequence>
<dbReference type="SUPFAM" id="SSF46689">
    <property type="entry name" value="Homeodomain-like"/>
    <property type="match status" value="1"/>
</dbReference>
<keyword evidence="2" id="KW-0238">DNA-binding</keyword>
<keyword evidence="6" id="KW-1185">Reference proteome</keyword>
<feature type="domain" description="HTH araC/xylS-type" evidence="4">
    <location>
        <begin position="274"/>
        <end position="372"/>
    </location>
</feature>